<dbReference type="Pfam" id="PF01738">
    <property type="entry name" value="DLH"/>
    <property type="match status" value="1"/>
</dbReference>
<dbReference type="EMBL" id="SGPL01000412">
    <property type="protein sequence ID" value="THH12836.1"/>
    <property type="molecule type" value="Genomic_DNA"/>
</dbReference>
<accession>A0A4S4LL32</accession>
<dbReference type="OrthoDB" id="2147163at2759"/>
<protein>
    <recommendedName>
        <fullName evidence="1">Dienelactone hydrolase domain-containing protein</fullName>
    </recommendedName>
</protein>
<sequence length="263" mass="28934">MSTTTGPSTYTVHNDNAACCTVPAVESDYKPKGTVGPYAGFNSVYMTGHEDSPMALVCVFDIFGIKPQTQLGADILASTLQARVVMPDVFEPHKPWDLSHFPPKTDKEHEDLQRFFGGIAKPQATVPKIERIAEALKKDGAKCLGLYGFCWGGKVAILEGSRKGTLFDAVAITHPAMLKAEDAKHLGIPLGIYPSGDESVDEYKKILNIIEKKPFADKNDHKLYDTMFHGFAAARANLDDPENKKQFEDVYARMANFFKVAFA</sequence>
<dbReference type="InterPro" id="IPR029058">
    <property type="entry name" value="AB_hydrolase_fold"/>
</dbReference>
<dbReference type="PANTHER" id="PTHR47668:SF1">
    <property type="entry name" value="DIENELACTONE HYDROLASE DOMAIN-CONTAINING PROTEIN-RELATED"/>
    <property type="match status" value="1"/>
</dbReference>
<dbReference type="SUPFAM" id="SSF53474">
    <property type="entry name" value="alpha/beta-Hydrolases"/>
    <property type="match status" value="1"/>
</dbReference>
<dbReference type="Proteomes" id="UP000310158">
    <property type="component" value="Unassembled WGS sequence"/>
</dbReference>
<feature type="domain" description="Dienelactone hydrolase" evidence="1">
    <location>
        <begin position="54"/>
        <end position="260"/>
    </location>
</feature>
<dbReference type="InterPro" id="IPR002925">
    <property type="entry name" value="Dienelactn_hydro"/>
</dbReference>
<proteinExistence type="predicted"/>
<comment type="caution">
    <text evidence="2">The sequence shown here is derived from an EMBL/GenBank/DDBJ whole genome shotgun (WGS) entry which is preliminary data.</text>
</comment>
<evidence type="ECO:0000313" key="2">
    <source>
        <dbReference type="EMBL" id="THH12836.1"/>
    </source>
</evidence>
<keyword evidence="3" id="KW-1185">Reference proteome</keyword>
<dbReference type="GO" id="GO:0016787">
    <property type="term" value="F:hydrolase activity"/>
    <property type="evidence" value="ECO:0007669"/>
    <property type="project" value="InterPro"/>
</dbReference>
<evidence type="ECO:0000313" key="3">
    <source>
        <dbReference type="Proteomes" id="UP000310158"/>
    </source>
</evidence>
<gene>
    <name evidence="2" type="ORF">EW146_g7329</name>
</gene>
<name>A0A4S4LL32_9AGAM</name>
<dbReference type="PANTHER" id="PTHR47668">
    <property type="entry name" value="DIENELACTONE HYDROLASE FAMILY PROTEIN (AFU_ORTHOLOGUE AFUA_6G01940)"/>
    <property type="match status" value="1"/>
</dbReference>
<dbReference type="Gene3D" id="3.40.50.1820">
    <property type="entry name" value="alpha/beta hydrolase"/>
    <property type="match status" value="1"/>
</dbReference>
<dbReference type="AlphaFoldDB" id="A0A4S4LL32"/>
<organism evidence="2 3">
    <name type="scientific">Bondarzewia mesenterica</name>
    <dbReference type="NCBI Taxonomy" id="1095465"/>
    <lineage>
        <taxon>Eukaryota</taxon>
        <taxon>Fungi</taxon>
        <taxon>Dikarya</taxon>
        <taxon>Basidiomycota</taxon>
        <taxon>Agaricomycotina</taxon>
        <taxon>Agaricomycetes</taxon>
        <taxon>Russulales</taxon>
        <taxon>Bondarzewiaceae</taxon>
        <taxon>Bondarzewia</taxon>
    </lineage>
</organism>
<evidence type="ECO:0000259" key="1">
    <source>
        <dbReference type="Pfam" id="PF01738"/>
    </source>
</evidence>
<reference evidence="2 3" key="1">
    <citation type="submission" date="2019-02" db="EMBL/GenBank/DDBJ databases">
        <title>Genome sequencing of the rare red list fungi Bondarzewia mesenterica.</title>
        <authorList>
            <person name="Buettner E."/>
            <person name="Kellner H."/>
        </authorList>
    </citation>
    <scope>NUCLEOTIDE SEQUENCE [LARGE SCALE GENOMIC DNA]</scope>
    <source>
        <strain evidence="2 3">DSM 108281</strain>
    </source>
</reference>